<evidence type="ECO:0000256" key="6">
    <source>
        <dbReference type="SAM" id="SignalP"/>
    </source>
</evidence>
<dbReference type="AlphaFoldDB" id="A0A8R2C4Y6"/>
<evidence type="ECO:0000259" key="7">
    <source>
        <dbReference type="Pfam" id="PF00884"/>
    </source>
</evidence>
<dbReference type="Proteomes" id="UP000005204">
    <property type="component" value="Unassembled WGS sequence"/>
</dbReference>
<name>A0A8R2C4Y6_BOMMO</name>
<dbReference type="InterPro" id="IPR017850">
    <property type="entry name" value="Alkaline_phosphatase_core_sf"/>
</dbReference>
<dbReference type="CDD" id="cd16029">
    <property type="entry name" value="4-S"/>
    <property type="match status" value="1"/>
</dbReference>
<dbReference type="PANTHER" id="PTHR10342">
    <property type="entry name" value="ARYLSULFATASE"/>
    <property type="match status" value="1"/>
</dbReference>
<dbReference type="Gene3D" id="3.30.1120.10">
    <property type="match status" value="1"/>
</dbReference>
<feature type="domain" description="Sulfatase N-terminal" evidence="7">
    <location>
        <begin position="24"/>
        <end position="346"/>
    </location>
</feature>
<evidence type="ECO:0000256" key="5">
    <source>
        <dbReference type="ARBA" id="ARBA00023180"/>
    </source>
</evidence>
<dbReference type="GO" id="GO:0008484">
    <property type="term" value="F:sulfuric ester hydrolase activity"/>
    <property type="evidence" value="ECO:0007669"/>
    <property type="project" value="InterPro"/>
</dbReference>
<dbReference type="Gene3D" id="3.40.720.10">
    <property type="entry name" value="Alkaline Phosphatase, subunit A"/>
    <property type="match status" value="1"/>
</dbReference>
<feature type="chain" id="PRO_5035747876" description="Sulfatase N-terminal domain-containing protein" evidence="6">
    <location>
        <begin position="19"/>
        <end position="598"/>
    </location>
</feature>
<proteinExistence type="inferred from homology"/>
<keyword evidence="6" id="KW-0732">Signal</keyword>
<evidence type="ECO:0000313" key="8">
    <source>
        <dbReference type="EnsemblMetazoa" id="XP_012544010.1"/>
    </source>
</evidence>
<dbReference type="InterPro" id="IPR047115">
    <property type="entry name" value="ARSB"/>
</dbReference>
<dbReference type="InterPro" id="IPR000917">
    <property type="entry name" value="Sulfatase_N"/>
</dbReference>
<keyword evidence="4" id="KW-0106">Calcium</keyword>
<dbReference type="SUPFAM" id="SSF53649">
    <property type="entry name" value="Alkaline phosphatase-like"/>
    <property type="match status" value="1"/>
</dbReference>
<keyword evidence="5" id="KW-0325">Glycoprotein</keyword>
<reference evidence="8" key="2">
    <citation type="submission" date="2022-06" db="UniProtKB">
        <authorList>
            <consortium name="EnsemblMetazoa"/>
        </authorList>
    </citation>
    <scope>IDENTIFICATION</scope>
    <source>
        <strain evidence="8">p50T (Dazao)</strain>
    </source>
</reference>
<reference evidence="9" key="1">
    <citation type="journal article" date="2008" name="Insect Biochem. Mol. Biol.">
        <title>The genome of a lepidopteran model insect, the silkworm Bombyx mori.</title>
        <authorList>
            <consortium name="International Silkworm Genome Consortium"/>
        </authorList>
    </citation>
    <scope>NUCLEOTIDE SEQUENCE [LARGE SCALE GENOMIC DNA]</scope>
    <source>
        <strain evidence="9">p50T</strain>
    </source>
</reference>
<organism evidence="8 9">
    <name type="scientific">Bombyx mori</name>
    <name type="common">Silk moth</name>
    <dbReference type="NCBI Taxonomy" id="7091"/>
    <lineage>
        <taxon>Eukaryota</taxon>
        <taxon>Metazoa</taxon>
        <taxon>Ecdysozoa</taxon>
        <taxon>Arthropoda</taxon>
        <taxon>Hexapoda</taxon>
        <taxon>Insecta</taxon>
        <taxon>Pterygota</taxon>
        <taxon>Neoptera</taxon>
        <taxon>Endopterygota</taxon>
        <taxon>Lepidoptera</taxon>
        <taxon>Glossata</taxon>
        <taxon>Ditrysia</taxon>
        <taxon>Bombycoidea</taxon>
        <taxon>Bombycidae</taxon>
        <taxon>Bombycinae</taxon>
        <taxon>Bombyx</taxon>
    </lineage>
</organism>
<keyword evidence="9" id="KW-1185">Reference proteome</keyword>
<dbReference type="GO" id="GO:0046872">
    <property type="term" value="F:metal ion binding"/>
    <property type="evidence" value="ECO:0007669"/>
    <property type="project" value="UniProtKB-KW"/>
</dbReference>
<comment type="similarity">
    <text evidence="2">Belongs to the sulfatase family.</text>
</comment>
<dbReference type="RefSeq" id="XP_012544010.1">
    <property type="nucleotide sequence ID" value="XM_012688556.4"/>
</dbReference>
<dbReference type="PANTHER" id="PTHR10342:SF264">
    <property type="entry name" value="MIP05773P-RELATED"/>
    <property type="match status" value="1"/>
</dbReference>
<dbReference type="KEGG" id="bmor:101737902"/>
<evidence type="ECO:0000256" key="1">
    <source>
        <dbReference type="ARBA" id="ARBA00001913"/>
    </source>
</evidence>
<evidence type="ECO:0000256" key="4">
    <source>
        <dbReference type="ARBA" id="ARBA00022837"/>
    </source>
</evidence>
<dbReference type="GeneID" id="101737902"/>
<protein>
    <recommendedName>
        <fullName evidence="7">Sulfatase N-terminal domain-containing protein</fullName>
    </recommendedName>
</protein>
<evidence type="ECO:0000256" key="2">
    <source>
        <dbReference type="ARBA" id="ARBA00008779"/>
    </source>
</evidence>
<accession>A0A8R2C4Y6</accession>
<evidence type="ECO:0000313" key="9">
    <source>
        <dbReference type="Proteomes" id="UP000005204"/>
    </source>
</evidence>
<feature type="signal peptide" evidence="6">
    <location>
        <begin position="1"/>
        <end position="18"/>
    </location>
</feature>
<dbReference type="Pfam" id="PF00884">
    <property type="entry name" value="Sulfatase"/>
    <property type="match status" value="1"/>
</dbReference>
<sequence>MFFTFLFIIGTLILNTLSEDIVKPNIVFIVADDLGWDDVSIHGSDQIMTPNIDIMGYEGTILHQYYTDSLGTASRSALFTGKYAIRLGTHGSSIAATEDGGVPLSERLLPSYLQDAGYTTHLLGKWQLGHSRKSYLPTSRGFDTFYGFVTGSVDYYTYSHVESFNGSAFFGLDLFENTHPVDNQTGHLADIITDQAIQIIRNHDINKPLYLHVSHAAPHAGGGLVHLQTPEDTINANDHIAHSARRLYAGMVTGLDKSIGNIIAALAEREILDNTLIIFVSDNGAAPVGATQNFGSNLPLRGTKGRPWEGAIRSIAIVWHASITPQIWNGLFHVTDWLPTLVAAAGGKAPTGIDGVNQWNALTKDEDSSRKRLLLTVDDLNGWAAYRDGDFKIIIGDVDKETSVYLGNEFKELRLPVHLYESTLLSSEAAHVFKEILDLYLDLDEIFHKRDKLSLRSKHNISQEFNFCVPSRESGCLFNITADPLETTNLWPSLPDVVRRMVLRLRYYWAQINPRCLVKIDKKSDPSLRDFVWSPWLKDNEQVAKPIRDRPRFPLKVLVGELQYLIDSKFNNFSETMSAYVKSMADSFLENVSELFSF</sequence>
<evidence type="ECO:0000256" key="3">
    <source>
        <dbReference type="ARBA" id="ARBA00022723"/>
    </source>
</evidence>
<dbReference type="OrthoDB" id="103349at2759"/>
<dbReference type="EnsemblMetazoa" id="XM_012688556.3">
    <property type="protein sequence ID" value="XP_012544010.1"/>
    <property type="gene ID" value="LOC101737902"/>
</dbReference>
<comment type="cofactor">
    <cofactor evidence="1">
        <name>Ca(2+)</name>
        <dbReference type="ChEBI" id="CHEBI:29108"/>
    </cofactor>
</comment>
<keyword evidence="3" id="KW-0479">Metal-binding</keyword>